<name>L8GUL1_ACACF</name>
<dbReference type="KEGG" id="acan:ACA1_042300"/>
<organism evidence="1 2">
    <name type="scientific">Acanthamoeba castellanii (strain ATCC 30010 / Neff)</name>
    <dbReference type="NCBI Taxonomy" id="1257118"/>
    <lineage>
        <taxon>Eukaryota</taxon>
        <taxon>Amoebozoa</taxon>
        <taxon>Discosea</taxon>
        <taxon>Longamoebia</taxon>
        <taxon>Centramoebida</taxon>
        <taxon>Acanthamoebidae</taxon>
        <taxon>Acanthamoeba</taxon>
    </lineage>
</organism>
<dbReference type="AlphaFoldDB" id="L8GUL1"/>
<evidence type="ECO:0000313" key="1">
    <source>
        <dbReference type="EMBL" id="ELR16879.1"/>
    </source>
</evidence>
<dbReference type="VEuPathDB" id="AmoebaDB:ACA1_042300"/>
<dbReference type="RefSeq" id="XP_004338892.1">
    <property type="nucleotide sequence ID" value="XM_004338844.1"/>
</dbReference>
<protein>
    <submittedName>
        <fullName evidence="1">Uncharacterized protein</fullName>
    </submittedName>
</protein>
<dbReference type="Proteomes" id="UP000011083">
    <property type="component" value="Unassembled WGS sequence"/>
</dbReference>
<dbReference type="EMBL" id="KB007981">
    <property type="protein sequence ID" value="ELR16879.1"/>
    <property type="molecule type" value="Genomic_DNA"/>
</dbReference>
<accession>L8GUL1</accession>
<evidence type="ECO:0000313" key="2">
    <source>
        <dbReference type="Proteomes" id="UP000011083"/>
    </source>
</evidence>
<dbReference type="GeneID" id="14917601"/>
<reference evidence="1 2" key="1">
    <citation type="journal article" date="2013" name="Genome Biol.">
        <title>Genome of Acanthamoeba castellanii highlights extensive lateral gene transfer and early evolution of tyrosine kinase signaling.</title>
        <authorList>
            <person name="Clarke M."/>
            <person name="Lohan A.J."/>
            <person name="Liu B."/>
            <person name="Lagkouvardos I."/>
            <person name="Roy S."/>
            <person name="Zafar N."/>
            <person name="Bertelli C."/>
            <person name="Schilde C."/>
            <person name="Kianianmomeni A."/>
            <person name="Burglin T.R."/>
            <person name="Frech C."/>
            <person name="Turcotte B."/>
            <person name="Kopec K.O."/>
            <person name="Synnott J.M."/>
            <person name="Choo C."/>
            <person name="Paponov I."/>
            <person name="Finkler A."/>
            <person name="Soon Heng Tan C."/>
            <person name="Hutchins A.P."/>
            <person name="Weinmeier T."/>
            <person name="Rattei T."/>
            <person name="Chu J.S."/>
            <person name="Gimenez G."/>
            <person name="Irimia M."/>
            <person name="Rigden D.J."/>
            <person name="Fitzpatrick D.A."/>
            <person name="Lorenzo-Morales J."/>
            <person name="Bateman A."/>
            <person name="Chiu C.H."/>
            <person name="Tang P."/>
            <person name="Hegemann P."/>
            <person name="Fromm H."/>
            <person name="Raoult D."/>
            <person name="Greub G."/>
            <person name="Miranda-Saavedra D."/>
            <person name="Chen N."/>
            <person name="Nash P."/>
            <person name="Ginger M.L."/>
            <person name="Horn M."/>
            <person name="Schaap P."/>
            <person name="Caler L."/>
            <person name="Loftus B."/>
        </authorList>
    </citation>
    <scope>NUCLEOTIDE SEQUENCE [LARGE SCALE GENOMIC DNA]</scope>
    <source>
        <strain evidence="1 2">Neff</strain>
    </source>
</reference>
<gene>
    <name evidence="1" type="ORF">ACA1_042300</name>
</gene>
<keyword evidence="2" id="KW-1185">Reference proteome</keyword>
<proteinExistence type="predicted"/>
<sequence>MVDFLLGLVQSKKRFVLVTTNTSSVTDRAVQQIRMEKARHLQSVGLQLVALDAHSDALVSFWPDPVAFFSCHVDSVKNRGIHELLVCILSSLPPQAEKVPEEGYLKTAHSYLAGKLEQA</sequence>